<dbReference type="SUPFAM" id="SSF48498">
    <property type="entry name" value="Tetracyclin repressor-like, C-terminal domain"/>
    <property type="match status" value="1"/>
</dbReference>
<dbReference type="PRINTS" id="PR00455">
    <property type="entry name" value="HTHTETR"/>
</dbReference>
<dbReference type="InterPro" id="IPR047923">
    <property type="entry name" value="ArpA-like"/>
</dbReference>
<organism evidence="6 7">
    <name type="scientific">Streptomyces daliensis</name>
    <dbReference type="NCBI Taxonomy" id="299421"/>
    <lineage>
        <taxon>Bacteria</taxon>
        <taxon>Bacillati</taxon>
        <taxon>Actinomycetota</taxon>
        <taxon>Actinomycetes</taxon>
        <taxon>Kitasatosporales</taxon>
        <taxon>Streptomycetaceae</taxon>
        <taxon>Streptomyces</taxon>
    </lineage>
</organism>
<evidence type="ECO:0000313" key="7">
    <source>
        <dbReference type="Proteomes" id="UP000675554"/>
    </source>
</evidence>
<proteinExistence type="predicted"/>
<dbReference type="AlphaFoldDB" id="A0A8T4IYI3"/>
<dbReference type="Gene3D" id="1.10.357.10">
    <property type="entry name" value="Tetracycline Repressor, domain 2"/>
    <property type="match status" value="1"/>
</dbReference>
<dbReference type="SUPFAM" id="SSF46689">
    <property type="entry name" value="Homeodomain-like"/>
    <property type="match status" value="1"/>
</dbReference>
<evidence type="ECO:0000256" key="1">
    <source>
        <dbReference type="ARBA" id="ARBA00023015"/>
    </source>
</evidence>
<keyword evidence="7" id="KW-1185">Reference proteome</keyword>
<evidence type="ECO:0000256" key="2">
    <source>
        <dbReference type="ARBA" id="ARBA00023125"/>
    </source>
</evidence>
<accession>A0A8T4IYI3</accession>
<dbReference type="PANTHER" id="PTHR30055:SF234">
    <property type="entry name" value="HTH-TYPE TRANSCRIPTIONAL REGULATOR BETI"/>
    <property type="match status" value="1"/>
</dbReference>
<dbReference type="Proteomes" id="UP000675554">
    <property type="component" value="Unassembled WGS sequence"/>
</dbReference>
<dbReference type="EMBL" id="JAGSMN010000509">
    <property type="protein sequence ID" value="MBR7675663.1"/>
    <property type="molecule type" value="Genomic_DNA"/>
</dbReference>
<dbReference type="InterPro" id="IPR050109">
    <property type="entry name" value="HTH-type_TetR-like_transc_reg"/>
</dbReference>
<dbReference type="PANTHER" id="PTHR30055">
    <property type="entry name" value="HTH-TYPE TRANSCRIPTIONAL REGULATOR RUTR"/>
    <property type="match status" value="1"/>
</dbReference>
<dbReference type="GO" id="GO:0000976">
    <property type="term" value="F:transcription cis-regulatory region binding"/>
    <property type="evidence" value="ECO:0007669"/>
    <property type="project" value="TreeGrafter"/>
</dbReference>
<keyword evidence="1" id="KW-0805">Transcription regulation</keyword>
<dbReference type="InterPro" id="IPR023772">
    <property type="entry name" value="DNA-bd_HTH_TetR-type_CS"/>
</dbReference>
<evidence type="ECO:0000259" key="5">
    <source>
        <dbReference type="PROSITE" id="PS50977"/>
    </source>
</evidence>
<evidence type="ECO:0000313" key="6">
    <source>
        <dbReference type="EMBL" id="MBR7675663.1"/>
    </source>
</evidence>
<reference evidence="6" key="1">
    <citation type="submission" date="2021-04" db="EMBL/GenBank/DDBJ databases">
        <title>Sequencing of actinobacteria type strains.</title>
        <authorList>
            <person name="Nguyen G.-S."/>
            <person name="Wentzel A."/>
        </authorList>
    </citation>
    <scope>NUCLEOTIDE SEQUENCE</scope>
    <source>
        <strain evidence="6">DSM 42095</strain>
    </source>
</reference>
<sequence length="204" mass="22803">MQQRAIETRQMILEAAAEVFDRDGYSGATIAKIHQRAGVTQGALTFHFRTKLDLAHEVMNAQKNHFSLPPGEDGLQRLIDTTLLLAQELQTNMLLRVGVRLAVDQELIGIHDPTPYQMWVDEFKGQLSAAAARGELREHVDVEELAELLVGIYTGIQLFSQSASRRADLPERLVSFWRYCMGGFVPPHVQAEMTVDADQFTAAV</sequence>
<dbReference type="PROSITE" id="PS50977">
    <property type="entry name" value="HTH_TETR_2"/>
    <property type="match status" value="1"/>
</dbReference>
<feature type="DNA-binding region" description="H-T-H motif" evidence="4">
    <location>
        <begin position="29"/>
        <end position="48"/>
    </location>
</feature>
<dbReference type="PROSITE" id="PS01081">
    <property type="entry name" value="HTH_TETR_1"/>
    <property type="match status" value="1"/>
</dbReference>
<dbReference type="InterPro" id="IPR001647">
    <property type="entry name" value="HTH_TetR"/>
</dbReference>
<dbReference type="Pfam" id="PF21935">
    <property type="entry name" value="TetR_C_45"/>
    <property type="match status" value="1"/>
</dbReference>
<keyword evidence="2 4" id="KW-0238">DNA-binding</keyword>
<dbReference type="InterPro" id="IPR054126">
    <property type="entry name" value="CprB_TetR_C"/>
</dbReference>
<dbReference type="NCBIfam" id="NF041196">
    <property type="entry name" value="ScbR_bind_reg"/>
    <property type="match status" value="1"/>
</dbReference>
<comment type="caution">
    <text evidence="6">The sequence shown here is derived from an EMBL/GenBank/DDBJ whole genome shotgun (WGS) entry which is preliminary data.</text>
</comment>
<keyword evidence="3" id="KW-0804">Transcription</keyword>
<dbReference type="InterPro" id="IPR036271">
    <property type="entry name" value="Tet_transcr_reg_TetR-rel_C_sf"/>
</dbReference>
<evidence type="ECO:0000256" key="4">
    <source>
        <dbReference type="PROSITE-ProRule" id="PRU00335"/>
    </source>
</evidence>
<dbReference type="Pfam" id="PF00440">
    <property type="entry name" value="TetR_N"/>
    <property type="match status" value="1"/>
</dbReference>
<feature type="domain" description="HTH tetR-type" evidence="5">
    <location>
        <begin position="6"/>
        <end position="66"/>
    </location>
</feature>
<name>A0A8T4IYI3_9ACTN</name>
<dbReference type="InterPro" id="IPR009057">
    <property type="entry name" value="Homeodomain-like_sf"/>
</dbReference>
<gene>
    <name evidence="6" type="ORF">KDA82_22110</name>
</gene>
<protein>
    <submittedName>
        <fullName evidence="6">TetR/AcrR family transcriptional regulator</fullName>
    </submittedName>
</protein>
<evidence type="ECO:0000256" key="3">
    <source>
        <dbReference type="ARBA" id="ARBA00023163"/>
    </source>
</evidence>
<dbReference type="GO" id="GO:0003700">
    <property type="term" value="F:DNA-binding transcription factor activity"/>
    <property type="evidence" value="ECO:0007669"/>
    <property type="project" value="TreeGrafter"/>
</dbReference>